<keyword evidence="1" id="KW-0175">Coiled coil</keyword>
<organism evidence="2 3">
    <name type="scientific">Arabidopsis thaliana</name>
    <name type="common">Mouse-ear cress</name>
    <dbReference type="NCBI Taxonomy" id="3702"/>
    <lineage>
        <taxon>Eukaryota</taxon>
        <taxon>Viridiplantae</taxon>
        <taxon>Streptophyta</taxon>
        <taxon>Embryophyta</taxon>
        <taxon>Tracheophyta</taxon>
        <taxon>Spermatophyta</taxon>
        <taxon>Magnoliopsida</taxon>
        <taxon>eudicotyledons</taxon>
        <taxon>Gunneridae</taxon>
        <taxon>Pentapetalae</taxon>
        <taxon>rosids</taxon>
        <taxon>malvids</taxon>
        <taxon>Brassicales</taxon>
        <taxon>Brassicaceae</taxon>
        <taxon>Camelineae</taxon>
        <taxon>Arabidopsis</taxon>
    </lineage>
</organism>
<dbReference type="Proteomes" id="UP000426265">
    <property type="component" value="Unassembled WGS sequence"/>
</dbReference>
<accession>A0A654FKK8</accession>
<name>A0A654FKK8_ARATH</name>
<protein>
    <submittedName>
        <fullName evidence="2">Uncharacterized protein</fullName>
    </submittedName>
</protein>
<reference evidence="2 3" key="1">
    <citation type="submission" date="2019-11" db="EMBL/GenBank/DDBJ databases">
        <authorList>
            <person name="Jiao W.-B."/>
            <person name="Schneeberger K."/>
        </authorList>
    </citation>
    <scope>NUCLEOTIDE SEQUENCE [LARGE SCALE GENOMIC DNA]</scope>
    <source>
        <strain evidence="3">cv. An-1</strain>
    </source>
</reference>
<evidence type="ECO:0000256" key="1">
    <source>
        <dbReference type="SAM" id="Coils"/>
    </source>
</evidence>
<gene>
    <name evidence="2" type="ORF">AN1_LOCUS16820</name>
</gene>
<feature type="coiled-coil region" evidence="1">
    <location>
        <begin position="10"/>
        <end position="37"/>
    </location>
</feature>
<dbReference type="ExpressionAtlas" id="A0A654FKK8">
    <property type="expression patterns" value="baseline and differential"/>
</dbReference>
<proteinExistence type="predicted"/>
<evidence type="ECO:0000313" key="2">
    <source>
        <dbReference type="EMBL" id="VYS61388.1"/>
    </source>
</evidence>
<dbReference type="PANTHER" id="PTHR36045:SF2">
    <property type="entry name" value="OS04G0558500 PROTEIN"/>
    <property type="match status" value="1"/>
</dbReference>
<evidence type="ECO:0000313" key="3">
    <source>
        <dbReference type="Proteomes" id="UP000426265"/>
    </source>
</evidence>
<dbReference type="AlphaFoldDB" id="A0A654FKK8"/>
<dbReference type="PANTHER" id="PTHR36045">
    <property type="entry name" value="OS04G0558500 PROTEIN"/>
    <property type="match status" value="1"/>
</dbReference>
<sequence>MESMASDPELDMDEGDLEKLESDVKQMAKKISEYRQTLPDHLRNTLDSALSSHIPVFPNIDSGSDPLPSSCLTIAGRIGDESTTLTRTCQEAQVPGVLEEQDSEEKWIQLKERMSRNAANIPKVVKRMRECIESIDKLDSLEVTIHPAFKRQRIN</sequence>
<dbReference type="EMBL" id="CACRSJ010000109">
    <property type="protein sequence ID" value="VYS61388.1"/>
    <property type="molecule type" value="Genomic_DNA"/>
</dbReference>